<dbReference type="KEGG" id="alus:STSP2_01731"/>
<dbReference type="PANTHER" id="PTHR43885">
    <property type="entry name" value="HALOACID DEHALOGENASE-LIKE HYDROLASE"/>
    <property type="match status" value="1"/>
</dbReference>
<dbReference type="EMBL" id="CP019791">
    <property type="protein sequence ID" value="AQT68563.1"/>
    <property type="molecule type" value="Genomic_DNA"/>
</dbReference>
<dbReference type="Pfam" id="PF00702">
    <property type="entry name" value="Hydrolase"/>
    <property type="match status" value="1"/>
</dbReference>
<dbReference type="GO" id="GO:0004427">
    <property type="term" value="F:inorganic diphosphate phosphatase activity"/>
    <property type="evidence" value="ECO:0007669"/>
    <property type="project" value="UniProtKB-EC"/>
</dbReference>
<dbReference type="AlphaFoldDB" id="A0A1U9NKV0"/>
<gene>
    <name evidence="1" type="primary">ppaX</name>
    <name evidence="1" type="ORF">STSP2_01731</name>
</gene>
<dbReference type="NCBIfam" id="TIGR01549">
    <property type="entry name" value="HAD-SF-IA-v1"/>
    <property type="match status" value="1"/>
</dbReference>
<keyword evidence="2" id="KW-1185">Reference proteome</keyword>
<proteinExistence type="predicted"/>
<organism evidence="1 2">
    <name type="scientific">Anaerohalosphaera lusitana</name>
    <dbReference type="NCBI Taxonomy" id="1936003"/>
    <lineage>
        <taxon>Bacteria</taxon>
        <taxon>Pseudomonadati</taxon>
        <taxon>Planctomycetota</taxon>
        <taxon>Phycisphaerae</taxon>
        <taxon>Sedimentisphaerales</taxon>
        <taxon>Anaerohalosphaeraceae</taxon>
        <taxon>Anaerohalosphaera</taxon>
    </lineage>
</organism>
<dbReference type="Proteomes" id="UP000189674">
    <property type="component" value="Chromosome"/>
</dbReference>
<reference evidence="2" key="1">
    <citation type="submission" date="2017-02" db="EMBL/GenBank/DDBJ databases">
        <title>Comparative genomics and description of representatives of a novel lineage of planctomycetes thriving in anoxic sediments.</title>
        <authorList>
            <person name="Spring S."/>
            <person name="Bunk B."/>
            <person name="Sproer C."/>
        </authorList>
    </citation>
    <scope>NUCLEOTIDE SEQUENCE [LARGE SCALE GENOMIC DNA]</scope>
    <source>
        <strain evidence="2">ST-NAGAB-D1</strain>
    </source>
</reference>
<dbReference type="STRING" id="1936003.STSP2_01731"/>
<dbReference type="InterPro" id="IPR023214">
    <property type="entry name" value="HAD_sf"/>
</dbReference>
<protein>
    <submittedName>
        <fullName evidence="1">Pyrophosphatase PpaX</fullName>
        <ecNumber evidence="1">3.6.1.1</ecNumber>
    </submittedName>
</protein>
<dbReference type="SFLD" id="SFLDS00003">
    <property type="entry name" value="Haloacid_Dehalogenase"/>
    <property type="match status" value="1"/>
</dbReference>
<evidence type="ECO:0000313" key="1">
    <source>
        <dbReference type="EMBL" id="AQT68563.1"/>
    </source>
</evidence>
<dbReference type="Gene3D" id="1.10.260.80">
    <property type="match status" value="1"/>
</dbReference>
<dbReference type="InterPro" id="IPR036412">
    <property type="entry name" value="HAD-like_sf"/>
</dbReference>
<dbReference type="InterPro" id="IPR006439">
    <property type="entry name" value="HAD-SF_hydro_IA"/>
</dbReference>
<dbReference type="Gene3D" id="3.40.50.1000">
    <property type="entry name" value="HAD superfamily/HAD-like"/>
    <property type="match status" value="1"/>
</dbReference>
<dbReference type="SUPFAM" id="SSF56784">
    <property type="entry name" value="HAD-like"/>
    <property type="match status" value="1"/>
</dbReference>
<dbReference type="PANTHER" id="PTHR43885:SF1">
    <property type="entry name" value="SUPERFAMILY HYDROLASE, PUTATIVE (AFU_ORTHOLOGUE AFUA_4G13290)-RELATED"/>
    <property type="match status" value="1"/>
</dbReference>
<dbReference type="NCBIfam" id="TIGR01509">
    <property type="entry name" value="HAD-SF-IA-v3"/>
    <property type="match status" value="1"/>
</dbReference>
<dbReference type="EC" id="3.6.1.1" evidence="1"/>
<name>A0A1U9NKV0_9BACT</name>
<evidence type="ECO:0000313" key="2">
    <source>
        <dbReference type="Proteomes" id="UP000189674"/>
    </source>
</evidence>
<sequence length="191" mass="21440">METDRYEIMPIKAVIFDLDGTITQPCLDFDLIRQEMGLAEDAGPILEYLENMPPDDRKQAETILERHEDQAAVESCLNNGAKETIEELCDRGIKVGILTRNKRTNAIAVRDKHGLHFDAVIAREDGPAKPDPHGVLALCKEFGTSPRETILVGDYLHDLLTAKAADVTAILIETHKDADKFWLDPEKLYRC</sequence>
<accession>A0A1U9NKV0</accession>
<keyword evidence="1" id="KW-0378">Hydrolase</keyword>
<dbReference type="SFLD" id="SFLDG01129">
    <property type="entry name" value="C1.5:_HAD__Beta-PGM__Phosphata"/>
    <property type="match status" value="1"/>
</dbReference>